<keyword evidence="14" id="KW-0675">Receptor</keyword>
<evidence type="ECO:0000259" key="11">
    <source>
        <dbReference type="PROSITE" id="PS50221"/>
    </source>
</evidence>
<keyword evidence="13" id="KW-1185">Reference proteome</keyword>
<dbReference type="AlphaFoldDB" id="A0AA97KH56"/>
<evidence type="ECO:0000256" key="2">
    <source>
        <dbReference type="ARBA" id="ARBA00007343"/>
    </source>
</evidence>
<keyword evidence="8" id="KW-0325">Glycoprotein</keyword>
<evidence type="ECO:0000256" key="7">
    <source>
        <dbReference type="ARBA" id="ARBA00023157"/>
    </source>
</evidence>
<evidence type="ECO:0000256" key="9">
    <source>
        <dbReference type="SAM" id="Phobius"/>
    </source>
</evidence>
<dbReference type="GO" id="GO:0016020">
    <property type="term" value="C:membrane"/>
    <property type="evidence" value="ECO:0007669"/>
    <property type="project" value="UniProtKB-SubCell"/>
</dbReference>
<reference evidence="14" key="1">
    <citation type="submission" date="2025-08" db="UniProtKB">
        <authorList>
            <consortium name="RefSeq"/>
        </authorList>
    </citation>
    <scope>IDENTIFICATION</scope>
    <source>
        <tissue evidence="14">Blood</tissue>
    </source>
</reference>
<dbReference type="SMART" id="SM00303">
    <property type="entry name" value="GPS"/>
    <property type="match status" value="1"/>
</dbReference>
<evidence type="ECO:0000313" key="13">
    <source>
        <dbReference type="Proteomes" id="UP001190640"/>
    </source>
</evidence>
<feature type="transmembrane region" description="Helical" evidence="9">
    <location>
        <begin position="463"/>
        <end position="487"/>
    </location>
</feature>
<dbReference type="InterPro" id="IPR000203">
    <property type="entry name" value="GPS"/>
</dbReference>
<sequence length="664" mass="73414">MTAQRIICHSLVVFCVVWISLGEPQIKGKVFNNKLEVRRNPQEECVGNCRAGGQECSEPCKNPFHGNKTFVCLAGQWQKSTETCSSLDVQSLLQRISKPRIVAGKPEYEMHHYSSHSSTTRGEEWPCPMDFSCIIQDILSAPPVAGNIVDIVKLLRSISINLSTNVTIEKLMSFSKMADRILNGSLLPDWAFISEKNASCVLLESVISFAGKLRVPQNVSNSFIATKCARINKNTLEKSFTFSLGFNNSKSNINGTVSLPPEGLRLLSSDSQAISVALPTLGPIIETTLLKNISVNGMVLSVTLPEVLKEVSLRFEKMNKTENLKSQCVAWHSKNQKWDGTACDLQEESSAVAICRCKHQPFLFQSFSILMSQNGVKNAALHTITCVGLVVSICSLVLCLAIEMVVWHQITQTQISYMRHICLVNIAVSLLVADVLFIVAAFVNNMPRNHNTCVAATFFVHFFYLALFFWMLALGLLILYGLLVIFWHLRKSTLLVAAFGIGYGCPLVIALLTVMITEPRKGYLREGACWLNWHHTKALLAFIIPALLIIGINLIVVLVVIARSGRSSVGNRSKPQDLVTVIRVSKNVALLTPLLGLTWGFGLATVVNDASLALHVTFSLLNAFQGFFILLFGTLLDRKTRESLRMKFFPSKIPSPDTTCGHLK</sequence>
<evidence type="ECO:0000256" key="10">
    <source>
        <dbReference type="SAM" id="SignalP"/>
    </source>
</evidence>
<accession>A0AA97KH56</accession>
<dbReference type="InterPro" id="IPR046338">
    <property type="entry name" value="GAIN_dom_sf"/>
</dbReference>
<feature type="transmembrane region" description="Helical" evidence="9">
    <location>
        <begin position="494"/>
        <end position="517"/>
    </location>
</feature>
<evidence type="ECO:0000256" key="6">
    <source>
        <dbReference type="ARBA" id="ARBA00023136"/>
    </source>
</evidence>
<name>A0AA97KH56_EUBMA</name>
<dbReference type="Pfam" id="PF00002">
    <property type="entry name" value="7tm_2"/>
    <property type="match status" value="1"/>
</dbReference>
<dbReference type="InterPro" id="IPR000832">
    <property type="entry name" value="GPCR_2_secretin-like"/>
</dbReference>
<evidence type="ECO:0000313" key="14">
    <source>
        <dbReference type="RefSeq" id="XP_054856928.1"/>
    </source>
</evidence>
<protein>
    <submittedName>
        <fullName evidence="14">Adhesion G protein-coupled receptor F4 isoform X1</fullName>
    </submittedName>
</protein>
<feature type="domain" description="GAIN-B" evidence="11">
    <location>
        <begin position="232"/>
        <end position="377"/>
    </location>
</feature>
<dbReference type="Gene3D" id="2.60.220.50">
    <property type="match status" value="1"/>
</dbReference>
<dbReference type="Gene3D" id="1.20.1070.10">
    <property type="entry name" value="Rhodopsin 7-helix transmembrane proteins"/>
    <property type="match status" value="1"/>
</dbReference>
<keyword evidence="3 9" id="KW-0812">Transmembrane</keyword>
<evidence type="ECO:0000256" key="8">
    <source>
        <dbReference type="ARBA" id="ARBA00023180"/>
    </source>
</evidence>
<keyword evidence="6 9" id="KW-0472">Membrane</keyword>
<dbReference type="FunFam" id="1.20.1070.10:FF:000058">
    <property type="entry name" value="Adhesion G protein-coupled receptor F5"/>
    <property type="match status" value="1"/>
</dbReference>
<evidence type="ECO:0000256" key="1">
    <source>
        <dbReference type="ARBA" id="ARBA00004141"/>
    </source>
</evidence>
<dbReference type="InterPro" id="IPR057244">
    <property type="entry name" value="GAIN_B"/>
</dbReference>
<evidence type="ECO:0000256" key="5">
    <source>
        <dbReference type="ARBA" id="ARBA00022989"/>
    </source>
</evidence>
<dbReference type="PRINTS" id="PR00249">
    <property type="entry name" value="GPCRSECRETIN"/>
</dbReference>
<dbReference type="PANTHER" id="PTHR45813:SF1">
    <property type="entry name" value="ADHESION G PROTEIN-COUPLED RECEPTOR F4"/>
    <property type="match status" value="1"/>
</dbReference>
<dbReference type="PROSITE" id="PS50221">
    <property type="entry name" value="GAIN_B"/>
    <property type="match status" value="1"/>
</dbReference>
<dbReference type="GO" id="GO:0007166">
    <property type="term" value="P:cell surface receptor signaling pathway"/>
    <property type="evidence" value="ECO:0007669"/>
    <property type="project" value="InterPro"/>
</dbReference>
<dbReference type="CTD" id="221393"/>
<gene>
    <name evidence="14" type="primary">ADGRF4</name>
</gene>
<feature type="transmembrane region" description="Helical" evidence="9">
    <location>
        <begin position="588"/>
        <end position="607"/>
    </location>
</feature>
<evidence type="ECO:0000259" key="12">
    <source>
        <dbReference type="PROSITE" id="PS50261"/>
    </source>
</evidence>
<comment type="subcellular location">
    <subcellularLocation>
        <location evidence="1">Membrane</location>
        <topology evidence="1">Multi-pass membrane protein</topology>
    </subcellularLocation>
</comment>
<feature type="chain" id="PRO_5041674434" evidence="10">
    <location>
        <begin position="23"/>
        <end position="664"/>
    </location>
</feature>
<dbReference type="InterPro" id="IPR017981">
    <property type="entry name" value="GPCR_2-like_7TM"/>
</dbReference>
<proteinExistence type="inferred from homology"/>
<feature type="transmembrane region" description="Helical" evidence="9">
    <location>
        <begin position="613"/>
        <end position="636"/>
    </location>
</feature>
<dbReference type="GO" id="GO:0004930">
    <property type="term" value="F:G protein-coupled receptor activity"/>
    <property type="evidence" value="ECO:0007669"/>
    <property type="project" value="InterPro"/>
</dbReference>
<dbReference type="PROSITE" id="PS50261">
    <property type="entry name" value="G_PROTEIN_RECEP_F2_4"/>
    <property type="match status" value="1"/>
</dbReference>
<feature type="signal peptide" evidence="10">
    <location>
        <begin position="1"/>
        <end position="22"/>
    </location>
</feature>
<feature type="transmembrane region" description="Helical" evidence="9">
    <location>
        <begin position="423"/>
        <end position="443"/>
    </location>
</feature>
<dbReference type="RefSeq" id="XP_054856928.1">
    <property type="nucleotide sequence ID" value="XM_055000953.1"/>
</dbReference>
<dbReference type="PRINTS" id="PR01695">
    <property type="entry name" value="IGHEPTARCPTR"/>
</dbReference>
<keyword evidence="7" id="KW-1015">Disulfide bond</keyword>
<dbReference type="KEGG" id="emc:129344361"/>
<evidence type="ECO:0000256" key="3">
    <source>
        <dbReference type="ARBA" id="ARBA00022692"/>
    </source>
</evidence>
<organism evidence="13 14">
    <name type="scientific">Eublepharis macularius</name>
    <name type="common">Leopard gecko</name>
    <name type="synonym">Cyrtodactylus macularius</name>
    <dbReference type="NCBI Taxonomy" id="481883"/>
    <lineage>
        <taxon>Eukaryota</taxon>
        <taxon>Metazoa</taxon>
        <taxon>Chordata</taxon>
        <taxon>Craniata</taxon>
        <taxon>Vertebrata</taxon>
        <taxon>Euteleostomi</taxon>
        <taxon>Lepidosauria</taxon>
        <taxon>Squamata</taxon>
        <taxon>Bifurcata</taxon>
        <taxon>Gekkota</taxon>
        <taxon>Eublepharidae</taxon>
        <taxon>Eublepharinae</taxon>
        <taxon>Eublepharis</taxon>
    </lineage>
</organism>
<dbReference type="InterPro" id="IPR051587">
    <property type="entry name" value="Adhesion_GPCR"/>
</dbReference>
<keyword evidence="4 10" id="KW-0732">Signal</keyword>
<comment type="similarity">
    <text evidence="2">Belongs to the G-protein coupled receptor 2 family. Adhesion G-protein coupled receptor (ADGR) subfamily.</text>
</comment>
<dbReference type="GeneID" id="129344361"/>
<feature type="transmembrane region" description="Helical" evidence="9">
    <location>
        <begin position="537"/>
        <end position="562"/>
    </location>
</feature>
<feature type="domain" description="G-protein coupled receptors family 2 profile 2" evidence="12">
    <location>
        <begin position="381"/>
        <end position="637"/>
    </location>
</feature>
<dbReference type="GO" id="GO:0007189">
    <property type="term" value="P:adenylate cyclase-activating G protein-coupled receptor signaling pathway"/>
    <property type="evidence" value="ECO:0007669"/>
    <property type="project" value="TreeGrafter"/>
</dbReference>
<evidence type="ECO:0000256" key="4">
    <source>
        <dbReference type="ARBA" id="ARBA00022729"/>
    </source>
</evidence>
<feature type="transmembrane region" description="Helical" evidence="9">
    <location>
        <begin position="379"/>
        <end position="402"/>
    </location>
</feature>
<dbReference type="PANTHER" id="PTHR45813">
    <property type="entry name" value="IG-LIKE DOMAIN-CONTAINING PROTEIN"/>
    <property type="match status" value="1"/>
</dbReference>
<dbReference type="InterPro" id="IPR008078">
    <property type="entry name" value="GPCR_2_Ig-hepta-like_rcpt"/>
</dbReference>
<keyword evidence="5 9" id="KW-1133">Transmembrane helix</keyword>
<dbReference type="Proteomes" id="UP001190640">
    <property type="component" value="Chromosome 1"/>
</dbReference>